<evidence type="ECO:0000256" key="1">
    <source>
        <dbReference type="SAM" id="SignalP"/>
    </source>
</evidence>
<feature type="chain" id="PRO_5020704120" description="VCBS repeat-containing protein" evidence="1">
    <location>
        <begin position="19"/>
        <end position="315"/>
    </location>
</feature>
<keyword evidence="3" id="KW-1185">Reference proteome</keyword>
<evidence type="ECO:0008006" key="4">
    <source>
        <dbReference type="Google" id="ProtNLM"/>
    </source>
</evidence>
<gene>
    <name evidence="2" type="ORF">ESA94_02545</name>
</gene>
<dbReference type="Proteomes" id="UP000290204">
    <property type="component" value="Unassembled WGS sequence"/>
</dbReference>
<protein>
    <recommendedName>
        <fullName evidence="4">VCBS repeat-containing protein</fullName>
    </recommendedName>
</protein>
<organism evidence="2 3">
    <name type="scientific">Lacibacter luteus</name>
    <dbReference type="NCBI Taxonomy" id="2508719"/>
    <lineage>
        <taxon>Bacteria</taxon>
        <taxon>Pseudomonadati</taxon>
        <taxon>Bacteroidota</taxon>
        <taxon>Chitinophagia</taxon>
        <taxon>Chitinophagales</taxon>
        <taxon>Chitinophagaceae</taxon>
        <taxon>Lacibacter</taxon>
    </lineage>
</organism>
<keyword evidence="1" id="KW-0732">Signal</keyword>
<evidence type="ECO:0000313" key="3">
    <source>
        <dbReference type="Proteomes" id="UP000290204"/>
    </source>
</evidence>
<sequence>MKKTICLIVLFVANHVMAQLKVEELMNDSLVKAFVCEQTGRNFQNVHLVSIDELKERKQLEAVTVFDSLQTVHKLVDDFNEDGKKDLIVSYAFRVPSQMYFDGFFIQAFVSNEKGKYDLKDLWHRYEYLLGRIIGMDRKSKSFVVARQWIDFRKEVLGFDTLFYFQGEFINKNNTCNIGFDQLEYYTTSNWLASSYKYSYFTLFANGVIRREDFDMGNRKIYQCQLKKEIFDSLNNLICAVNLWELKGRYEMENVHDVGTSHLVISYKGTVKKIDDYGHWGNFGLAVIYKTLSRLSKDSDWVLIEQITKKDEGKY</sequence>
<reference evidence="2 3" key="1">
    <citation type="submission" date="2019-01" db="EMBL/GenBank/DDBJ databases">
        <title>Lacibacter sp. strain TTM-7.</title>
        <authorList>
            <person name="Chen W.-M."/>
        </authorList>
    </citation>
    <scope>NUCLEOTIDE SEQUENCE [LARGE SCALE GENOMIC DNA]</scope>
    <source>
        <strain evidence="2 3">TTM-7</strain>
    </source>
</reference>
<dbReference type="AlphaFoldDB" id="A0A4Q1CLP9"/>
<name>A0A4Q1CLP9_9BACT</name>
<accession>A0A4Q1CLP9</accession>
<feature type="signal peptide" evidence="1">
    <location>
        <begin position="1"/>
        <end position="18"/>
    </location>
</feature>
<proteinExistence type="predicted"/>
<comment type="caution">
    <text evidence="2">The sequence shown here is derived from an EMBL/GenBank/DDBJ whole genome shotgun (WGS) entry which is preliminary data.</text>
</comment>
<evidence type="ECO:0000313" key="2">
    <source>
        <dbReference type="EMBL" id="RXK61910.1"/>
    </source>
</evidence>
<dbReference type="OrthoDB" id="661646at2"/>
<dbReference type="EMBL" id="SDHW01000001">
    <property type="protein sequence ID" value="RXK61910.1"/>
    <property type="molecule type" value="Genomic_DNA"/>
</dbReference>
<dbReference type="RefSeq" id="WP_129129282.1">
    <property type="nucleotide sequence ID" value="NZ_SDHW01000001.1"/>
</dbReference>